<feature type="region of interest" description="Disordered" evidence="1">
    <location>
        <begin position="229"/>
        <end position="310"/>
    </location>
</feature>
<gene>
    <name evidence="4" type="ORF">O0S08_22640</name>
</gene>
<dbReference type="PANTHER" id="PTHR34512">
    <property type="entry name" value="CELL SURFACE PROTEIN"/>
    <property type="match status" value="1"/>
</dbReference>
<evidence type="ECO:0000313" key="4">
    <source>
        <dbReference type="EMBL" id="WAS98938.1"/>
    </source>
</evidence>
<dbReference type="Gene3D" id="2.40.10.480">
    <property type="match status" value="1"/>
</dbReference>
<dbReference type="InterPro" id="IPR002372">
    <property type="entry name" value="PQQ_rpt_dom"/>
</dbReference>
<feature type="compositionally biased region" description="Low complexity" evidence="1">
    <location>
        <begin position="238"/>
        <end position="310"/>
    </location>
</feature>
<dbReference type="InterPro" id="IPR011047">
    <property type="entry name" value="Quinoprotein_ADH-like_sf"/>
</dbReference>
<dbReference type="EMBL" id="CP114040">
    <property type="protein sequence ID" value="WAS98938.1"/>
    <property type="molecule type" value="Genomic_DNA"/>
</dbReference>
<dbReference type="Gene3D" id="2.130.10.10">
    <property type="entry name" value="YVTN repeat-like/Quinoprotein amine dehydrogenase"/>
    <property type="match status" value="2"/>
</dbReference>
<keyword evidence="2" id="KW-0732">Signal</keyword>
<proteinExistence type="predicted"/>
<dbReference type="SMART" id="SM00564">
    <property type="entry name" value="PQQ"/>
    <property type="match status" value="6"/>
</dbReference>
<evidence type="ECO:0000256" key="1">
    <source>
        <dbReference type="SAM" id="MobiDB-lite"/>
    </source>
</evidence>
<dbReference type="Pfam" id="PF13360">
    <property type="entry name" value="PQQ_2"/>
    <property type="match status" value="2"/>
</dbReference>
<organism evidence="4 5">
    <name type="scientific">Nannocystis punicea</name>
    <dbReference type="NCBI Taxonomy" id="2995304"/>
    <lineage>
        <taxon>Bacteria</taxon>
        <taxon>Pseudomonadati</taxon>
        <taxon>Myxococcota</taxon>
        <taxon>Polyangia</taxon>
        <taxon>Nannocystales</taxon>
        <taxon>Nannocystaceae</taxon>
        <taxon>Nannocystis</taxon>
    </lineage>
</organism>
<feature type="domain" description="Pyrrolo-quinoline quinone repeat" evidence="3">
    <location>
        <begin position="73"/>
        <end position="187"/>
    </location>
</feature>
<sequence length="545" mass="55114">MTRAARAYCLWGHVALALSLGACAGETRTVMPHPELTPGARANLELARVQQIALHDYGVLNPDEFAGVAPDPGRRLIYVGTRGGSLLALSMETGEVAWEQQFPGAISSVPKLAADGELMLLGTDNGDLLAIELETRKTRWSYSTLGTIRNEPLVRGSTVFVVNSRDQVFALDLKTGAWRWQYEQPYPTEFTVHGHAGLSYLEGEGVVTQSPEQAESASGIPVEAVLGESAGAEESEETGGPAEAGSEEPTSAGGAAGGAPASAGGTAAATAGAPATPAAAASGAPASGAGAAPANTSAAGGAPASEAGAAPANASAAGGAAANSLAGNGTGGAPASPPTGTIFTGFSNGKIAAIGAQSGEPMWLANAAPPAGGDFVDADGTPLILTDRGELVVTGQSTGVYGLALADGLQRWFRPLRGAGSVVAGPRGLMIVASALEGVFALEHGGRVRWRQQLNPGFVQTPLVVGDIAFVAHSDDGLLAYDVETGEFLANLNTGSGISGPPVYDAELGRFYTMSNRGMLVVFRTVEDDARGFVRGAVESVPSVR</sequence>
<evidence type="ECO:0000256" key="2">
    <source>
        <dbReference type="SAM" id="SignalP"/>
    </source>
</evidence>
<dbReference type="InterPro" id="IPR018391">
    <property type="entry name" value="PQQ_b-propeller_rpt"/>
</dbReference>
<evidence type="ECO:0000259" key="3">
    <source>
        <dbReference type="Pfam" id="PF13360"/>
    </source>
</evidence>
<reference evidence="4" key="1">
    <citation type="submission" date="2022-11" db="EMBL/GenBank/DDBJ databases">
        <title>Minimal conservation of predation-associated metabolite biosynthetic gene clusters underscores biosynthetic potential of Myxococcota including descriptions for ten novel species: Archangium lansinium sp. nov., Myxococcus landrumus sp. nov., Nannocystis bai.</title>
        <authorList>
            <person name="Ahearne A."/>
            <person name="Stevens C."/>
            <person name="Dowd S."/>
        </authorList>
    </citation>
    <scope>NUCLEOTIDE SEQUENCE</scope>
    <source>
        <strain evidence="4">Fl3</strain>
    </source>
</reference>
<feature type="chain" id="PRO_5047116078" evidence="2">
    <location>
        <begin position="25"/>
        <end position="545"/>
    </location>
</feature>
<accession>A0ABY7HHY7</accession>
<feature type="domain" description="Pyrrolo-quinoline quinone repeat" evidence="3">
    <location>
        <begin position="400"/>
        <end position="487"/>
    </location>
</feature>
<name>A0ABY7HHY7_9BACT</name>
<dbReference type="RefSeq" id="WP_269041298.1">
    <property type="nucleotide sequence ID" value="NZ_CP114040.1"/>
</dbReference>
<dbReference type="InterPro" id="IPR015943">
    <property type="entry name" value="WD40/YVTN_repeat-like_dom_sf"/>
</dbReference>
<dbReference type="SUPFAM" id="SSF50998">
    <property type="entry name" value="Quinoprotein alcohol dehydrogenase-like"/>
    <property type="match status" value="1"/>
</dbReference>
<protein>
    <submittedName>
        <fullName evidence="4">PQQ-binding-like beta-propeller repeat protein</fullName>
    </submittedName>
</protein>
<keyword evidence="5" id="KW-1185">Reference proteome</keyword>
<dbReference type="PANTHER" id="PTHR34512:SF30">
    <property type="entry name" value="OUTER MEMBRANE PROTEIN ASSEMBLY FACTOR BAMB"/>
    <property type="match status" value="1"/>
</dbReference>
<dbReference type="PROSITE" id="PS51257">
    <property type="entry name" value="PROKAR_LIPOPROTEIN"/>
    <property type="match status" value="1"/>
</dbReference>
<dbReference type="Proteomes" id="UP001164459">
    <property type="component" value="Chromosome"/>
</dbReference>
<feature type="signal peptide" evidence="2">
    <location>
        <begin position="1"/>
        <end position="24"/>
    </location>
</feature>
<evidence type="ECO:0000313" key="5">
    <source>
        <dbReference type="Proteomes" id="UP001164459"/>
    </source>
</evidence>